<sequence length="68" mass="7284">MNSTATCSKCAFFDLHSNGIQTPKQDGLCRFNPPVSQPSAQDHGLWPVVSTNDWCGHFASGSTQTAAE</sequence>
<name>A0AA41Z454_9HYPH</name>
<dbReference type="Proteomes" id="UP001165667">
    <property type="component" value="Unassembled WGS sequence"/>
</dbReference>
<reference evidence="1" key="1">
    <citation type="submission" date="2022-05" db="EMBL/GenBank/DDBJ databases">
        <authorList>
            <person name="Pankratov T."/>
        </authorList>
    </citation>
    <scope>NUCLEOTIDE SEQUENCE</scope>
    <source>
        <strain evidence="1">BP6-180914</strain>
    </source>
</reference>
<gene>
    <name evidence="1" type="ORF">M8523_19190</name>
</gene>
<dbReference type="RefSeq" id="WP_282586517.1">
    <property type="nucleotide sequence ID" value="NZ_JAMOIM010000013.1"/>
</dbReference>
<organism evidence="1 2">
    <name type="scientific">Lichenifustis flavocetrariae</name>
    <dbReference type="NCBI Taxonomy" id="2949735"/>
    <lineage>
        <taxon>Bacteria</taxon>
        <taxon>Pseudomonadati</taxon>
        <taxon>Pseudomonadota</taxon>
        <taxon>Alphaproteobacteria</taxon>
        <taxon>Hyphomicrobiales</taxon>
        <taxon>Lichenihabitantaceae</taxon>
        <taxon>Lichenifustis</taxon>
    </lineage>
</organism>
<accession>A0AA41Z454</accession>
<evidence type="ECO:0000313" key="2">
    <source>
        <dbReference type="Proteomes" id="UP001165667"/>
    </source>
</evidence>
<keyword evidence="2" id="KW-1185">Reference proteome</keyword>
<dbReference type="EMBL" id="JAMOIM010000013">
    <property type="protein sequence ID" value="MCW6510148.1"/>
    <property type="molecule type" value="Genomic_DNA"/>
</dbReference>
<comment type="caution">
    <text evidence="1">The sequence shown here is derived from an EMBL/GenBank/DDBJ whole genome shotgun (WGS) entry which is preliminary data.</text>
</comment>
<evidence type="ECO:0000313" key="1">
    <source>
        <dbReference type="EMBL" id="MCW6510148.1"/>
    </source>
</evidence>
<protein>
    <submittedName>
        <fullName evidence="1">Uncharacterized protein</fullName>
    </submittedName>
</protein>
<dbReference type="AlphaFoldDB" id="A0AA41Z454"/>
<proteinExistence type="predicted"/>